<dbReference type="InterPro" id="IPR021356">
    <property type="entry name" value="Integr_conj_element_PFL4702"/>
</dbReference>
<evidence type="ECO:0000256" key="2">
    <source>
        <dbReference type="SAM" id="SignalP"/>
    </source>
</evidence>
<protein>
    <recommendedName>
        <fullName evidence="5">TIGR03745 family integrating conjugative element membrane protein</fullName>
    </recommendedName>
</protein>
<keyword evidence="1" id="KW-0812">Transmembrane</keyword>
<keyword evidence="1" id="KW-0472">Membrane</keyword>
<dbReference type="EMBL" id="MAJD01000002">
    <property type="protein sequence ID" value="OBX34905.1"/>
    <property type="molecule type" value="Genomic_DNA"/>
</dbReference>
<keyword evidence="1" id="KW-1133">Transmembrane helix</keyword>
<name>A0A1B8NY45_HALEL</name>
<sequence length="122" mass="13140">MNLRNLWHRARHKVALATTSLAMLPSLALAQQGLPELEQPDNPGDGGFLDTLQGYGLEIASLVGLVLCAVAIYFVAGALMASFREAREREQWGKFILTAAVGVGLIVVVIWLANMAAPILEQ</sequence>
<organism evidence="3 4">
    <name type="scientific">Halomonas elongata</name>
    <dbReference type="NCBI Taxonomy" id="2746"/>
    <lineage>
        <taxon>Bacteria</taxon>
        <taxon>Pseudomonadati</taxon>
        <taxon>Pseudomonadota</taxon>
        <taxon>Gammaproteobacteria</taxon>
        <taxon>Oceanospirillales</taxon>
        <taxon>Halomonadaceae</taxon>
        <taxon>Halomonas</taxon>
    </lineage>
</organism>
<feature type="transmembrane region" description="Helical" evidence="1">
    <location>
        <begin position="95"/>
        <end position="113"/>
    </location>
</feature>
<gene>
    <name evidence="3" type="ORF">A8U91_03968</name>
</gene>
<reference evidence="3 4" key="1">
    <citation type="submission" date="2016-06" db="EMBL/GenBank/DDBJ databases">
        <title>Genome sequence of halotolerant plant growth promoting strain of Halomonas elongata HEK1 isolated from salterns of Rann of Kutch, Gujarat, India.</title>
        <authorList>
            <person name="Gaba S."/>
            <person name="Singh R.N."/>
            <person name="Abrol S."/>
            <person name="Kaushik R."/>
            <person name="Saxena A.K."/>
        </authorList>
    </citation>
    <scope>NUCLEOTIDE SEQUENCE [LARGE SCALE GENOMIC DNA]</scope>
    <source>
        <strain evidence="3 4">HEK1</strain>
    </source>
</reference>
<feature type="transmembrane region" description="Helical" evidence="1">
    <location>
        <begin position="59"/>
        <end position="83"/>
    </location>
</feature>
<comment type="caution">
    <text evidence="3">The sequence shown here is derived from an EMBL/GenBank/DDBJ whole genome shotgun (WGS) entry which is preliminary data.</text>
</comment>
<feature type="chain" id="PRO_5008611237" description="TIGR03745 family integrating conjugative element membrane protein" evidence="2">
    <location>
        <begin position="31"/>
        <end position="122"/>
    </location>
</feature>
<dbReference type="AlphaFoldDB" id="A0A1B8NY45"/>
<evidence type="ECO:0000313" key="3">
    <source>
        <dbReference type="EMBL" id="OBX34905.1"/>
    </source>
</evidence>
<evidence type="ECO:0000256" key="1">
    <source>
        <dbReference type="SAM" id="Phobius"/>
    </source>
</evidence>
<dbReference type="Pfam" id="PF11190">
    <property type="entry name" value="DUF2976"/>
    <property type="match status" value="1"/>
</dbReference>
<evidence type="ECO:0000313" key="4">
    <source>
        <dbReference type="Proteomes" id="UP000092504"/>
    </source>
</evidence>
<dbReference type="Proteomes" id="UP000092504">
    <property type="component" value="Unassembled WGS sequence"/>
</dbReference>
<dbReference type="NCBIfam" id="TIGR03745">
    <property type="entry name" value="conj_TIGR03745"/>
    <property type="match status" value="1"/>
</dbReference>
<proteinExistence type="predicted"/>
<dbReference type="PATRIC" id="fig|2746.7.peg.4083"/>
<keyword evidence="2" id="KW-0732">Signal</keyword>
<evidence type="ECO:0008006" key="5">
    <source>
        <dbReference type="Google" id="ProtNLM"/>
    </source>
</evidence>
<dbReference type="RefSeq" id="WP_065241691.1">
    <property type="nucleotide sequence ID" value="NZ_CP142770.1"/>
</dbReference>
<accession>A0A1B8NY45</accession>
<feature type="signal peptide" evidence="2">
    <location>
        <begin position="1"/>
        <end position="30"/>
    </location>
</feature>